<reference evidence="8 9" key="1">
    <citation type="submission" date="2021-06" db="EMBL/GenBank/DDBJ databases">
        <authorList>
            <person name="Palmer J.M."/>
        </authorList>
    </citation>
    <scope>NUCLEOTIDE SEQUENCE [LARGE SCALE GENOMIC DNA]</scope>
    <source>
        <strain evidence="8 9">XC_2019</strain>
        <tissue evidence="8">Muscle</tissue>
    </source>
</reference>
<dbReference type="PANTHER" id="PTHR12185:SF16">
    <property type="entry name" value="SID1 TRANSMEMBRANE FAMILY MEMBER 2"/>
    <property type="match status" value="1"/>
</dbReference>
<evidence type="ECO:0000256" key="5">
    <source>
        <dbReference type="ARBA" id="ARBA00022989"/>
    </source>
</evidence>
<evidence type="ECO:0000256" key="6">
    <source>
        <dbReference type="ARBA" id="ARBA00023136"/>
    </source>
</evidence>
<feature type="non-terminal residue" evidence="8">
    <location>
        <position position="1"/>
    </location>
</feature>
<name>A0ABV0QSL8_9TELE</name>
<keyword evidence="6" id="KW-0472">Membrane</keyword>
<proteinExistence type="inferred from homology"/>
<evidence type="ECO:0000256" key="7">
    <source>
        <dbReference type="ARBA" id="ARBA00023180"/>
    </source>
</evidence>
<dbReference type="EMBL" id="JAHRIN010019757">
    <property type="protein sequence ID" value="MEQ2198533.1"/>
    <property type="molecule type" value="Genomic_DNA"/>
</dbReference>
<dbReference type="Proteomes" id="UP001434883">
    <property type="component" value="Unassembled WGS sequence"/>
</dbReference>
<keyword evidence="9" id="KW-1185">Reference proteome</keyword>
<keyword evidence="5" id="KW-1133">Transmembrane helix</keyword>
<keyword evidence="7" id="KW-0325">Glycoprotein</keyword>
<keyword evidence="3" id="KW-0812">Transmembrane</keyword>
<comment type="similarity">
    <text evidence="2">Belongs to the SID1 family.</text>
</comment>
<sequence>TEGVRVTVDVLQQQLESPILFVIRQKQAVMSFQVPLILRGLPVLLSLTSPSMCLLSSYQRKYPYKHVGRTLCQPPTRAASETQFFFVDVSTLSSQGTNYQLRVSRVESFTLQ</sequence>
<keyword evidence="4" id="KW-0732">Signal</keyword>
<evidence type="ECO:0000313" key="9">
    <source>
        <dbReference type="Proteomes" id="UP001434883"/>
    </source>
</evidence>
<evidence type="ECO:0000256" key="4">
    <source>
        <dbReference type="ARBA" id="ARBA00022729"/>
    </source>
</evidence>
<dbReference type="PANTHER" id="PTHR12185">
    <property type="entry name" value="SID1 TRANSMEMBRANE FAMILY MEMEBER"/>
    <property type="match status" value="1"/>
</dbReference>
<accession>A0ABV0QSL8</accession>
<protein>
    <submittedName>
        <fullName evidence="8">Uncharacterized protein</fullName>
    </submittedName>
</protein>
<organism evidence="8 9">
    <name type="scientific">Xenoophorus captivus</name>
    <dbReference type="NCBI Taxonomy" id="1517983"/>
    <lineage>
        <taxon>Eukaryota</taxon>
        <taxon>Metazoa</taxon>
        <taxon>Chordata</taxon>
        <taxon>Craniata</taxon>
        <taxon>Vertebrata</taxon>
        <taxon>Euteleostomi</taxon>
        <taxon>Actinopterygii</taxon>
        <taxon>Neopterygii</taxon>
        <taxon>Teleostei</taxon>
        <taxon>Neoteleostei</taxon>
        <taxon>Acanthomorphata</taxon>
        <taxon>Ovalentaria</taxon>
        <taxon>Atherinomorphae</taxon>
        <taxon>Cyprinodontiformes</taxon>
        <taxon>Goodeidae</taxon>
        <taxon>Xenoophorus</taxon>
    </lineage>
</organism>
<evidence type="ECO:0000256" key="2">
    <source>
        <dbReference type="ARBA" id="ARBA00006618"/>
    </source>
</evidence>
<gene>
    <name evidence="8" type="ORF">XENOCAPTIV_014226</name>
</gene>
<evidence type="ECO:0000256" key="1">
    <source>
        <dbReference type="ARBA" id="ARBA00004141"/>
    </source>
</evidence>
<comment type="caution">
    <text evidence="8">The sequence shown here is derived from an EMBL/GenBank/DDBJ whole genome shotgun (WGS) entry which is preliminary data.</text>
</comment>
<evidence type="ECO:0000313" key="8">
    <source>
        <dbReference type="EMBL" id="MEQ2198533.1"/>
    </source>
</evidence>
<comment type="subcellular location">
    <subcellularLocation>
        <location evidence="1">Membrane</location>
        <topology evidence="1">Multi-pass membrane protein</topology>
    </subcellularLocation>
</comment>
<dbReference type="InterPro" id="IPR025958">
    <property type="entry name" value="SID1_TM_fam"/>
</dbReference>
<evidence type="ECO:0000256" key="3">
    <source>
        <dbReference type="ARBA" id="ARBA00022692"/>
    </source>
</evidence>